<evidence type="ECO:0000313" key="1">
    <source>
        <dbReference type="EMBL" id="MCK2214299.1"/>
    </source>
</evidence>
<gene>
    <name evidence="1" type="ORF">MF672_010920</name>
</gene>
<reference evidence="1 2" key="1">
    <citation type="submission" date="2022-04" db="EMBL/GenBank/DDBJ databases">
        <title>Genome draft of Actinomadura sp. ATCC 31491.</title>
        <authorList>
            <person name="Shi X."/>
            <person name="Du Y."/>
        </authorList>
    </citation>
    <scope>NUCLEOTIDE SEQUENCE [LARGE SCALE GENOMIC DNA]</scope>
    <source>
        <strain evidence="1 2">ATCC 31491</strain>
    </source>
</reference>
<dbReference type="EMBL" id="JAKRKC020000001">
    <property type="protein sequence ID" value="MCK2214299.1"/>
    <property type="molecule type" value="Genomic_DNA"/>
</dbReference>
<comment type="caution">
    <text evidence="1">The sequence shown here is derived from an EMBL/GenBank/DDBJ whole genome shotgun (WGS) entry which is preliminary data.</text>
</comment>
<accession>A0ABT0FPP3</accession>
<dbReference type="RefSeq" id="WP_242380744.1">
    <property type="nucleotide sequence ID" value="NZ_JAKRKC020000001.1"/>
</dbReference>
<organism evidence="1 2">
    <name type="scientific">Actinomadura luzonensis</name>
    <dbReference type="NCBI Taxonomy" id="2805427"/>
    <lineage>
        <taxon>Bacteria</taxon>
        <taxon>Bacillati</taxon>
        <taxon>Actinomycetota</taxon>
        <taxon>Actinomycetes</taxon>
        <taxon>Streptosporangiales</taxon>
        <taxon>Thermomonosporaceae</taxon>
        <taxon>Actinomadura</taxon>
    </lineage>
</organism>
<proteinExistence type="predicted"/>
<name>A0ABT0FPP3_9ACTN</name>
<keyword evidence="2" id="KW-1185">Reference proteome</keyword>
<evidence type="ECO:0000313" key="2">
    <source>
        <dbReference type="Proteomes" id="UP001317259"/>
    </source>
</evidence>
<dbReference type="Proteomes" id="UP001317259">
    <property type="component" value="Unassembled WGS sequence"/>
</dbReference>
<protein>
    <submittedName>
        <fullName evidence="1">Phage tail family protein</fullName>
    </submittedName>
</protein>
<sequence length="360" mass="38176">MARLGRSQPIPVKSLGKLRYSRATIDLPAFEVSAEWPDLSIVTPNVNLNLPVFEITAEWPALSLTRDQILTLPVFEVTAEWPALTISIPPSPGDAMTGADGEIEWNGPLARLVAGGGQDLYRITELEGWEDLPGVESGNTSRPSRHGSYAGRKYGEERVVTATIQIDDNSPTFAESLAFLRQATAIGDSDDEYPLVIRLRGETLLAFGAITGRIMPTGLVGAGIVQASIRWTCSDPRRYSLGLQGTNISLNTPTALANTGNCETHPLIRLPGPVTDPVLVNAELGQSLGFDLEVPDGSTLEIDTDGATVTMGGVSQALQLTTASVQLGDFVLAAATNTITYSAGAGGSAGADFLWRHAHL</sequence>